<proteinExistence type="predicted"/>
<protein>
    <submittedName>
        <fullName evidence="1">Uncharacterized protein</fullName>
    </submittedName>
</protein>
<evidence type="ECO:0000313" key="1">
    <source>
        <dbReference type="EMBL" id="KAG7404130.1"/>
    </source>
</evidence>
<name>A0A8J5NPS6_FUSOX</name>
<accession>A0A8J5NPS6</accession>
<gene>
    <name evidence="1" type="ORF">Forpe1208_v015623</name>
</gene>
<reference evidence="1" key="1">
    <citation type="submission" date="2021-04" db="EMBL/GenBank/DDBJ databases">
        <title>First draft genome resource for Brassicaceae pathogens Fusarium oxysporum f. sp. raphani and Fusarium oxysporum f. sp. rapae.</title>
        <authorList>
            <person name="Asai S."/>
        </authorList>
    </citation>
    <scope>NUCLEOTIDE SEQUENCE</scope>
    <source>
        <strain evidence="1">Tf1208</strain>
    </source>
</reference>
<dbReference type="AlphaFoldDB" id="A0A8J5NPS6"/>
<dbReference type="Proteomes" id="UP000694050">
    <property type="component" value="Unassembled WGS sequence"/>
</dbReference>
<sequence length="108" mass="12313">MWLLNVVESVPDLYERTREQIQWMDKVLDNNEGQFALRSHLHVKATATAGRDQADPLLRCFLSQTEPPQRVVRSDECAYNTDEGEKNGCFIALDEDGHCDDESSEQAD</sequence>
<evidence type="ECO:0000313" key="2">
    <source>
        <dbReference type="Proteomes" id="UP000694050"/>
    </source>
</evidence>
<organism evidence="1 2">
    <name type="scientific">Fusarium oxysporum f. sp. rapae</name>
    <dbReference type="NCBI Taxonomy" id="485398"/>
    <lineage>
        <taxon>Eukaryota</taxon>
        <taxon>Fungi</taxon>
        <taxon>Dikarya</taxon>
        <taxon>Ascomycota</taxon>
        <taxon>Pezizomycotina</taxon>
        <taxon>Sordariomycetes</taxon>
        <taxon>Hypocreomycetidae</taxon>
        <taxon>Hypocreales</taxon>
        <taxon>Nectriaceae</taxon>
        <taxon>Fusarium</taxon>
        <taxon>Fusarium oxysporum species complex</taxon>
    </lineage>
</organism>
<comment type="caution">
    <text evidence="1">The sequence shown here is derived from an EMBL/GenBank/DDBJ whole genome shotgun (WGS) entry which is preliminary data.</text>
</comment>
<dbReference type="EMBL" id="JAELUQ010000013">
    <property type="protein sequence ID" value="KAG7404130.1"/>
    <property type="molecule type" value="Genomic_DNA"/>
</dbReference>